<keyword evidence="1" id="KW-0732">Signal</keyword>
<organism evidence="3 4">
    <name type="scientific">Chrysophaeum taylorii</name>
    <dbReference type="NCBI Taxonomy" id="2483200"/>
    <lineage>
        <taxon>Eukaryota</taxon>
        <taxon>Sar</taxon>
        <taxon>Stramenopiles</taxon>
        <taxon>Ochrophyta</taxon>
        <taxon>Pelagophyceae</taxon>
        <taxon>Pelagomonadales</taxon>
        <taxon>Pelagomonadaceae</taxon>
        <taxon>Chrysophaeum</taxon>
    </lineage>
</organism>
<dbReference type="PANTHER" id="PTHR10803">
    <property type="entry name" value="ARSENICAL PUMP-DRIVING ATPASE ARSENITE-TRANSLOCATING ATPASE"/>
    <property type="match status" value="1"/>
</dbReference>
<dbReference type="Proteomes" id="UP001230188">
    <property type="component" value="Unassembled WGS sequence"/>
</dbReference>
<feature type="domain" description="ArsA/GET3 Anion-transporting ATPase-like" evidence="2">
    <location>
        <begin position="66"/>
        <end position="334"/>
    </location>
</feature>
<feature type="domain" description="ArsA/GET3 Anion-transporting ATPase-like" evidence="2">
    <location>
        <begin position="393"/>
        <end position="697"/>
    </location>
</feature>
<dbReference type="InterPro" id="IPR016300">
    <property type="entry name" value="ATPase_ArsA/GET3"/>
</dbReference>
<proteinExistence type="predicted"/>
<sequence>MLLVIAWCAAAFAPATKRSLLPAIQKKRTKKHVLLLHAVVPSSSEKEETTGVSQQDVGFELRDSVKLCFVGGKGGVGKTSISGAIATKLSDDGEKVLVVSTDPAHSLGDALGQALSRGAPSQVVEASPSLFAMEIDAEGALEKWRSAVAAFDVEGFASRYGRVAVDALRSLGIDEFLELVSNPPPGIDELVALSEVVKRRDDYDRIIVDTAPTGHALRLLDLPRFADAFVGNVLKLKSKLSQLANFAGDIVSSKELFEDVDKLADRLETLHASLGAVRSALRDQELTEFVVVAIPTLLASRETRRLATSLRSKQRVAARSIVVNRVIQRFDASKARTYAANQRALLDAALGTPPLSKAIATRVPFVADGELVGEHALRYFGGLAFGDWEDVKKLVIVGGKGGVGKTTAAASLAVFLSDGGRRVAAVSTDPAHSLGDAFDVDLPPGTITRVAPTLDALEIDADAAAREAAEVLKTSIGSDNEALAQLAQTLETPPPGVDELVSLLKVLDLARSRDYEYIVVDTAPTGHTLRMLALPEILDDFAERAANARDRLRANPFVRAFLKNQQQQQQIGDETVDRLRDLQEKALALDVVLHDKDRTEFVMVCAPNDLSISETARLKTALDDAGVQADRLVVNGLLDDDEPSLDAFAAKRRANQDAALDDIHQLSEASHFRITHIPQYDTDVSGVYGLRALAHALFRPR</sequence>
<evidence type="ECO:0000313" key="3">
    <source>
        <dbReference type="EMBL" id="KAJ8604920.1"/>
    </source>
</evidence>
<name>A0AAD7XLR0_9STRA</name>
<evidence type="ECO:0000313" key="4">
    <source>
        <dbReference type="Proteomes" id="UP001230188"/>
    </source>
</evidence>
<dbReference type="SUPFAM" id="SSF52540">
    <property type="entry name" value="P-loop containing nucleoside triphosphate hydrolases"/>
    <property type="match status" value="2"/>
</dbReference>
<dbReference type="GO" id="GO:0016887">
    <property type="term" value="F:ATP hydrolysis activity"/>
    <property type="evidence" value="ECO:0007669"/>
    <property type="project" value="InterPro"/>
</dbReference>
<dbReference type="NCBIfam" id="TIGR00345">
    <property type="entry name" value="GET3_arsA_TRC40"/>
    <property type="match status" value="2"/>
</dbReference>
<feature type="signal peptide" evidence="1">
    <location>
        <begin position="1"/>
        <end position="17"/>
    </location>
</feature>
<gene>
    <name evidence="3" type="ORF">CTAYLR_004318</name>
</gene>
<dbReference type="CDD" id="cd02035">
    <property type="entry name" value="ArsA"/>
    <property type="match status" value="2"/>
</dbReference>
<dbReference type="AlphaFoldDB" id="A0AAD7XLR0"/>
<reference evidence="3" key="1">
    <citation type="submission" date="2023-01" db="EMBL/GenBank/DDBJ databases">
        <title>Metagenome sequencing of chrysophaentin producing Chrysophaeum taylorii.</title>
        <authorList>
            <person name="Davison J."/>
            <person name="Bewley C."/>
        </authorList>
    </citation>
    <scope>NUCLEOTIDE SEQUENCE</scope>
    <source>
        <strain evidence="3">NIES-1699</strain>
    </source>
</reference>
<dbReference type="Gene3D" id="3.40.50.300">
    <property type="entry name" value="P-loop containing nucleotide triphosphate hydrolases"/>
    <property type="match status" value="2"/>
</dbReference>
<dbReference type="Pfam" id="PF02374">
    <property type="entry name" value="ArsA_ATPase"/>
    <property type="match status" value="2"/>
</dbReference>
<feature type="chain" id="PRO_5042053564" description="ArsA/GET3 Anion-transporting ATPase-like domain-containing protein" evidence="1">
    <location>
        <begin position="18"/>
        <end position="701"/>
    </location>
</feature>
<comment type="caution">
    <text evidence="3">The sequence shown here is derived from an EMBL/GenBank/DDBJ whole genome shotgun (WGS) entry which is preliminary data.</text>
</comment>
<dbReference type="EMBL" id="JAQMWT010000320">
    <property type="protein sequence ID" value="KAJ8604920.1"/>
    <property type="molecule type" value="Genomic_DNA"/>
</dbReference>
<dbReference type="InterPro" id="IPR025723">
    <property type="entry name" value="ArsA/GET3_ATPase-like"/>
</dbReference>
<dbReference type="PANTHER" id="PTHR10803:SF0">
    <property type="entry name" value="ATPASE GET3B"/>
    <property type="match status" value="1"/>
</dbReference>
<evidence type="ECO:0000256" key="1">
    <source>
        <dbReference type="SAM" id="SignalP"/>
    </source>
</evidence>
<protein>
    <recommendedName>
        <fullName evidence="2">ArsA/GET3 Anion-transporting ATPase-like domain-containing protein</fullName>
    </recommendedName>
</protein>
<keyword evidence="4" id="KW-1185">Reference proteome</keyword>
<accession>A0AAD7XLR0</accession>
<dbReference type="GO" id="GO:0005524">
    <property type="term" value="F:ATP binding"/>
    <property type="evidence" value="ECO:0007669"/>
    <property type="project" value="InterPro"/>
</dbReference>
<dbReference type="GO" id="GO:0043529">
    <property type="term" value="C:GET complex"/>
    <property type="evidence" value="ECO:0007669"/>
    <property type="project" value="TreeGrafter"/>
</dbReference>
<dbReference type="GO" id="GO:0071816">
    <property type="term" value="P:tail-anchored membrane protein insertion into ER membrane"/>
    <property type="evidence" value="ECO:0007669"/>
    <property type="project" value="TreeGrafter"/>
</dbReference>
<evidence type="ECO:0000259" key="2">
    <source>
        <dbReference type="Pfam" id="PF02374"/>
    </source>
</evidence>
<dbReference type="InterPro" id="IPR027417">
    <property type="entry name" value="P-loop_NTPase"/>
</dbReference>